<evidence type="ECO:0000256" key="2">
    <source>
        <dbReference type="SAM" id="SignalP"/>
    </source>
</evidence>
<evidence type="ECO:0000313" key="3">
    <source>
        <dbReference type="EMBL" id="WXB16907.1"/>
    </source>
</evidence>
<name>A0ABZ2M1P4_9BACT</name>
<organism evidence="3 4">
    <name type="scientific">Pendulispora albinea</name>
    <dbReference type="NCBI Taxonomy" id="2741071"/>
    <lineage>
        <taxon>Bacteria</taxon>
        <taxon>Pseudomonadati</taxon>
        <taxon>Myxococcota</taxon>
        <taxon>Myxococcia</taxon>
        <taxon>Myxococcales</taxon>
        <taxon>Sorangiineae</taxon>
        <taxon>Pendulisporaceae</taxon>
        <taxon>Pendulispora</taxon>
    </lineage>
</organism>
<accession>A0ABZ2M1P4</accession>
<protein>
    <submittedName>
        <fullName evidence="3">Uncharacterized protein</fullName>
    </submittedName>
</protein>
<dbReference type="PROSITE" id="PS51257">
    <property type="entry name" value="PROKAR_LIPOPROTEIN"/>
    <property type="match status" value="1"/>
</dbReference>
<proteinExistence type="predicted"/>
<feature type="region of interest" description="Disordered" evidence="1">
    <location>
        <begin position="22"/>
        <end position="54"/>
    </location>
</feature>
<dbReference type="Proteomes" id="UP001370348">
    <property type="component" value="Chromosome"/>
</dbReference>
<dbReference type="EMBL" id="CP089984">
    <property type="protein sequence ID" value="WXB16907.1"/>
    <property type="molecule type" value="Genomic_DNA"/>
</dbReference>
<keyword evidence="2" id="KW-0732">Signal</keyword>
<evidence type="ECO:0000256" key="1">
    <source>
        <dbReference type="SAM" id="MobiDB-lite"/>
    </source>
</evidence>
<evidence type="ECO:0000313" key="4">
    <source>
        <dbReference type="Proteomes" id="UP001370348"/>
    </source>
</evidence>
<feature type="chain" id="PRO_5045309462" evidence="2">
    <location>
        <begin position="26"/>
        <end position="194"/>
    </location>
</feature>
<gene>
    <name evidence="3" type="ORF">LZC94_06445</name>
</gene>
<dbReference type="RefSeq" id="WP_394826537.1">
    <property type="nucleotide sequence ID" value="NZ_CP089984.1"/>
</dbReference>
<feature type="signal peptide" evidence="2">
    <location>
        <begin position="1"/>
        <end position="25"/>
    </location>
</feature>
<keyword evidence="4" id="KW-1185">Reference proteome</keyword>
<sequence length="194" mass="20139">MCPRYVLVVAALVILGGCSKSSVRADPVPSDPAAQVNAPAVAPPSSVPPSAVSEEGGERAALAALASLGLGAKLEMEAQHRPPDALKAEDVYAALERAGFAVTEKRQHVASIFGADFCLGAKGPDDLAFSVCEFATDEAAKKARRASQERLSKVVPNRESFLRKKSMLTIRQPPTKTAASEAAAGKAAQIFAAL</sequence>
<reference evidence="3 4" key="1">
    <citation type="submission" date="2021-12" db="EMBL/GenBank/DDBJ databases">
        <title>Discovery of the Pendulisporaceae a myxobacterial family with distinct sporulation behavior and unique specialized metabolism.</title>
        <authorList>
            <person name="Garcia R."/>
            <person name="Popoff A."/>
            <person name="Bader C.D."/>
            <person name="Loehr J."/>
            <person name="Walesch S."/>
            <person name="Walt C."/>
            <person name="Boldt J."/>
            <person name="Bunk B."/>
            <person name="Haeckl F.J.F.P.J."/>
            <person name="Gunesch A.P."/>
            <person name="Birkelbach J."/>
            <person name="Nuebel U."/>
            <person name="Pietschmann T."/>
            <person name="Bach T."/>
            <person name="Mueller R."/>
        </authorList>
    </citation>
    <scope>NUCLEOTIDE SEQUENCE [LARGE SCALE GENOMIC DNA]</scope>
    <source>
        <strain evidence="3 4">MSr11954</strain>
    </source>
</reference>